<reference evidence="1 2" key="1">
    <citation type="submission" date="2016-10" db="EMBL/GenBank/DDBJ databases">
        <authorList>
            <person name="Cai Z."/>
        </authorList>
    </citation>
    <scope>NUCLEOTIDE SEQUENCE [LARGE SCALE GENOMIC DNA]</scope>
</reference>
<gene>
    <name evidence="1" type="ORF">BQ4739_LOCUS6337</name>
</gene>
<name>A0A383VLS1_TETOB</name>
<proteinExistence type="predicted"/>
<organism evidence="1 2">
    <name type="scientific">Tetradesmus obliquus</name>
    <name type="common">Green alga</name>
    <name type="synonym">Acutodesmus obliquus</name>
    <dbReference type="NCBI Taxonomy" id="3088"/>
    <lineage>
        <taxon>Eukaryota</taxon>
        <taxon>Viridiplantae</taxon>
        <taxon>Chlorophyta</taxon>
        <taxon>core chlorophytes</taxon>
        <taxon>Chlorophyceae</taxon>
        <taxon>CS clade</taxon>
        <taxon>Sphaeropleales</taxon>
        <taxon>Scenedesmaceae</taxon>
        <taxon>Tetradesmus</taxon>
    </lineage>
</organism>
<dbReference type="Proteomes" id="UP000256970">
    <property type="component" value="Unassembled WGS sequence"/>
</dbReference>
<dbReference type="AlphaFoldDB" id="A0A383VLS1"/>
<evidence type="ECO:0000313" key="2">
    <source>
        <dbReference type="Proteomes" id="UP000256970"/>
    </source>
</evidence>
<sequence>MSRTAHNAKESATERRLRKQLNKSAHQQAAYVWAGFASIILLVLLVVYLIAAQPGSAPLQQQPANATESPAVEGFT</sequence>
<protein>
    <submittedName>
        <fullName evidence="1">Uncharacterized protein</fullName>
    </submittedName>
</protein>
<dbReference type="EMBL" id="FNXT01000665">
    <property type="protein sequence ID" value="SZX65873.1"/>
    <property type="molecule type" value="Genomic_DNA"/>
</dbReference>
<evidence type="ECO:0000313" key="1">
    <source>
        <dbReference type="EMBL" id="SZX65873.1"/>
    </source>
</evidence>
<accession>A0A383VLS1</accession>
<keyword evidence="2" id="KW-1185">Reference proteome</keyword>